<name>A0A9P6ZAD6_9FUNG</name>
<dbReference type="PROSITE" id="PS50157">
    <property type="entry name" value="ZINC_FINGER_C2H2_2"/>
    <property type="match status" value="1"/>
</dbReference>
<dbReference type="InterPro" id="IPR039327">
    <property type="entry name" value="CON7-like"/>
</dbReference>
<dbReference type="GO" id="GO:0008270">
    <property type="term" value="F:zinc ion binding"/>
    <property type="evidence" value="ECO:0007669"/>
    <property type="project" value="UniProtKB-KW"/>
</dbReference>
<organism evidence="3 4">
    <name type="scientific">Rhizopus delemar</name>
    <dbReference type="NCBI Taxonomy" id="936053"/>
    <lineage>
        <taxon>Eukaryota</taxon>
        <taxon>Fungi</taxon>
        <taxon>Fungi incertae sedis</taxon>
        <taxon>Mucoromycota</taxon>
        <taxon>Mucoromycotina</taxon>
        <taxon>Mucoromycetes</taxon>
        <taxon>Mucorales</taxon>
        <taxon>Mucorineae</taxon>
        <taxon>Rhizopodaceae</taxon>
        <taxon>Rhizopus</taxon>
    </lineage>
</organism>
<dbReference type="GO" id="GO:0006355">
    <property type="term" value="P:regulation of DNA-templated transcription"/>
    <property type="evidence" value="ECO:0007669"/>
    <property type="project" value="InterPro"/>
</dbReference>
<accession>A0A9P6ZAD6</accession>
<dbReference type="PROSITE" id="PS00028">
    <property type="entry name" value="ZINC_FINGER_C2H2_1"/>
    <property type="match status" value="1"/>
</dbReference>
<keyword evidence="4" id="KW-1185">Reference proteome</keyword>
<dbReference type="EMBL" id="JAANIU010000251">
    <property type="protein sequence ID" value="KAG1573709.1"/>
    <property type="molecule type" value="Genomic_DNA"/>
</dbReference>
<evidence type="ECO:0000259" key="2">
    <source>
        <dbReference type="PROSITE" id="PS50157"/>
    </source>
</evidence>
<evidence type="ECO:0000313" key="4">
    <source>
        <dbReference type="Proteomes" id="UP000740926"/>
    </source>
</evidence>
<dbReference type="Gene3D" id="3.30.160.60">
    <property type="entry name" value="Classic Zinc Finger"/>
    <property type="match status" value="1"/>
</dbReference>
<dbReference type="Proteomes" id="UP000740926">
    <property type="component" value="Unassembled WGS sequence"/>
</dbReference>
<gene>
    <name evidence="3" type="ORF">G6F50_002603</name>
</gene>
<feature type="domain" description="C2H2-type" evidence="2">
    <location>
        <begin position="184"/>
        <end position="215"/>
    </location>
</feature>
<dbReference type="PANTHER" id="PTHR36167">
    <property type="entry name" value="C2H2 FINGER DOMAIN TRANSCRIPTION FACTOR (EUROFUNG)-RELATED"/>
    <property type="match status" value="1"/>
</dbReference>
<evidence type="ECO:0000313" key="3">
    <source>
        <dbReference type="EMBL" id="KAG1573709.1"/>
    </source>
</evidence>
<proteinExistence type="predicted"/>
<evidence type="ECO:0000256" key="1">
    <source>
        <dbReference type="PROSITE-ProRule" id="PRU00042"/>
    </source>
</evidence>
<keyword evidence="1" id="KW-0863">Zinc-finger</keyword>
<protein>
    <recommendedName>
        <fullName evidence="2">C2H2-type domain-containing protein</fullName>
    </recommendedName>
</protein>
<dbReference type="InterPro" id="IPR013087">
    <property type="entry name" value="Znf_C2H2_type"/>
</dbReference>
<reference evidence="3 4" key="1">
    <citation type="journal article" date="2020" name="Microb. Genom.">
        <title>Genetic diversity of clinical and environmental Mucorales isolates obtained from an investigation of mucormycosis cases among solid organ transplant recipients.</title>
        <authorList>
            <person name="Nguyen M.H."/>
            <person name="Kaul D."/>
            <person name="Muto C."/>
            <person name="Cheng S.J."/>
            <person name="Richter R.A."/>
            <person name="Bruno V.M."/>
            <person name="Liu G."/>
            <person name="Beyhan S."/>
            <person name="Sundermann A.J."/>
            <person name="Mounaud S."/>
            <person name="Pasculle A.W."/>
            <person name="Nierman W.C."/>
            <person name="Driscoll E."/>
            <person name="Cumbie R."/>
            <person name="Clancy C.J."/>
            <person name="Dupont C.L."/>
        </authorList>
    </citation>
    <scope>NUCLEOTIDE SEQUENCE [LARGE SCALE GENOMIC DNA]</scope>
    <source>
        <strain evidence="3 4">GL24</strain>
    </source>
</reference>
<comment type="caution">
    <text evidence="3">The sequence shown here is derived from an EMBL/GenBank/DDBJ whole genome shotgun (WGS) entry which is preliminary data.</text>
</comment>
<dbReference type="AlphaFoldDB" id="A0A9P6ZAD6"/>
<sequence length="277" mass="32449">MQSNTNSLVTAPKVFSNLNYYKSHHPFYAHQQQQQQSFKNKQYINTVSPLQSSIHSANNVTMATAVGVDFTDNSLPPLSHLLTANDSVPHSQCKKWQMPSLEHHNRLKDEVFMMHPLYSSTTQPELFPHTHSVRSHHLPSPPISVDNGMINNEGHQKTFSFVPIPGVQHKKRPRRKHHEVERLYKCNFQNCTKAYGTLNHLNAHVSMQKHGPKRQPSEFKELRKMWRKQKRENKMCQKSRDEHRLSTWSVDSQQSYAHYMPQWRPCYGSYEFMPSDY</sequence>
<keyword evidence="1" id="KW-0479">Metal-binding</keyword>
<dbReference type="PANTHER" id="PTHR36167:SF3">
    <property type="entry name" value="C2H2 FINGER DOMAIN TRANSCRIPTION FACTOR (EUROFUNG)-RELATED"/>
    <property type="match status" value="1"/>
</dbReference>
<keyword evidence="1" id="KW-0862">Zinc</keyword>